<evidence type="ECO:0000256" key="2">
    <source>
        <dbReference type="SAM" id="MobiDB-lite"/>
    </source>
</evidence>
<evidence type="ECO:0000256" key="1">
    <source>
        <dbReference type="SAM" id="Coils"/>
    </source>
</evidence>
<feature type="region of interest" description="Disordered" evidence="2">
    <location>
        <begin position="382"/>
        <end position="418"/>
    </location>
</feature>
<comment type="caution">
    <text evidence="3">The sequence shown here is derived from an EMBL/GenBank/DDBJ whole genome shotgun (WGS) entry which is preliminary data.</text>
</comment>
<feature type="compositionally biased region" description="Polar residues" evidence="2">
    <location>
        <begin position="30"/>
        <end position="46"/>
    </location>
</feature>
<name>A0A397UJ40_9GLOM</name>
<dbReference type="EMBL" id="QKWP01001704">
    <property type="protein sequence ID" value="RIB07166.1"/>
    <property type="molecule type" value="Genomic_DNA"/>
</dbReference>
<sequence>MRTKNSYKINIVSARRSISPSMSSQRGTPFRSTTPYRQNRQSTSRQNYHRLSITPSRQTYHHRSATAPRQNYHRCSITPPRHSHQINRNYQGIESHSHRSIFPNERSHYRCHSRSPDEKDKEITFLKSSVESLINEVNKLKSDKATTSNDPSKYVDVDDTETTGVMGTTGLSCPMDNLGFCNLDANETTVAPCDANETTVAPCDNTNSAIATSSVNPSNKKGKQSKDHNVPANNLRKPSVTPEPPSGYMKKFREYLEEMTDEVIQILNGLDDSLQIDPTKTWSDISWHVQKNTMSAIEKKRRVRGINHMINTNDRNLTELTPKMNFDNFKADLEEIINDGDFHSDEYSETDIRKILQLADEMGKKTSHVKCSRKRWYSDRNWADKTKPPINAPEWAISATYHSEEEEEPSGSNNNNGG</sequence>
<dbReference type="OrthoDB" id="2448427at2759"/>
<reference evidence="3 4" key="1">
    <citation type="submission" date="2018-06" db="EMBL/GenBank/DDBJ databases">
        <title>Comparative genomics reveals the genomic features of Rhizophagus irregularis, R. cerebriforme, R. diaphanum and Gigaspora rosea, and their symbiotic lifestyle signature.</title>
        <authorList>
            <person name="Morin E."/>
            <person name="San Clemente H."/>
            <person name="Chen E.C.H."/>
            <person name="De La Providencia I."/>
            <person name="Hainaut M."/>
            <person name="Kuo A."/>
            <person name="Kohler A."/>
            <person name="Murat C."/>
            <person name="Tang N."/>
            <person name="Roy S."/>
            <person name="Loubradou J."/>
            <person name="Henrissat B."/>
            <person name="Grigoriev I.V."/>
            <person name="Corradi N."/>
            <person name="Roux C."/>
            <person name="Martin F.M."/>
        </authorList>
    </citation>
    <scope>NUCLEOTIDE SEQUENCE [LARGE SCALE GENOMIC DNA]</scope>
    <source>
        <strain evidence="3 4">DAOM 194757</strain>
    </source>
</reference>
<keyword evidence="1" id="KW-0175">Coiled coil</keyword>
<evidence type="ECO:0000313" key="3">
    <source>
        <dbReference type="EMBL" id="RIB07166.1"/>
    </source>
</evidence>
<keyword evidence="4" id="KW-1185">Reference proteome</keyword>
<protein>
    <submittedName>
        <fullName evidence="3">Uncharacterized protein</fullName>
    </submittedName>
</protein>
<feature type="region of interest" description="Disordered" evidence="2">
    <location>
        <begin position="202"/>
        <end position="247"/>
    </location>
</feature>
<feature type="region of interest" description="Disordered" evidence="2">
    <location>
        <begin position="61"/>
        <end position="82"/>
    </location>
</feature>
<proteinExistence type="predicted"/>
<feature type="coiled-coil region" evidence="1">
    <location>
        <begin position="123"/>
        <end position="150"/>
    </location>
</feature>
<feature type="compositionally biased region" description="Low complexity" evidence="2">
    <location>
        <begin position="16"/>
        <end position="26"/>
    </location>
</feature>
<organism evidence="3 4">
    <name type="scientific">Gigaspora rosea</name>
    <dbReference type="NCBI Taxonomy" id="44941"/>
    <lineage>
        <taxon>Eukaryota</taxon>
        <taxon>Fungi</taxon>
        <taxon>Fungi incertae sedis</taxon>
        <taxon>Mucoromycota</taxon>
        <taxon>Glomeromycotina</taxon>
        <taxon>Glomeromycetes</taxon>
        <taxon>Diversisporales</taxon>
        <taxon>Gigasporaceae</taxon>
        <taxon>Gigaspora</taxon>
    </lineage>
</organism>
<accession>A0A397UJ40</accession>
<feature type="region of interest" description="Disordered" evidence="2">
    <location>
        <begin position="16"/>
        <end position="46"/>
    </location>
</feature>
<evidence type="ECO:0000313" key="4">
    <source>
        <dbReference type="Proteomes" id="UP000266673"/>
    </source>
</evidence>
<feature type="compositionally biased region" description="Polar residues" evidence="2">
    <location>
        <begin position="202"/>
        <end position="219"/>
    </location>
</feature>
<dbReference type="AlphaFoldDB" id="A0A397UJ40"/>
<gene>
    <name evidence="3" type="ORF">C2G38_2215249</name>
</gene>
<dbReference type="Proteomes" id="UP000266673">
    <property type="component" value="Unassembled WGS sequence"/>
</dbReference>